<feature type="domain" description="AB hydrolase-1" evidence="1">
    <location>
        <begin position="35"/>
        <end position="283"/>
    </location>
</feature>
<dbReference type="PANTHER" id="PTHR43433:SF5">
    <property type="entry name" value="AB HYDROLASE-1 DOMAIN-CONTAINING PROTEIN"/>
    <property type="match status" value="1"/>
</dbReference>
<dbReference type="GO" id="GO:0016787">
    <property type="term" value="F:hydrolase activity"/>
    <property type="evidence" value="ECO:0007669"/>
    <property type="project" value="UniProtKB-KW"/>
</dbReference>
<sequence length="317" mass="35612">MTFITEKGHVEVAHDRQRTPTKLYYEKYGNGPERVLLVMGLAAPCQAWDFQAKFLAKTGNYTAILFDNRGNGHSDSPLGLYTTRQLAADALNMLDEVGWKSEVHLVGISMGGMISLEMADADPQRFKSLVLTSTSARRFLPTWTAVSTFTKIALFYREPRDQINAAMELVYPLHWLDQTPTDASHAKRYETNRDMAITNFITHMGQSRLQPLHGNVGQVSACLRHYFSDARLIKLKQTGIPILVVTGTCDNLVPTSSSFHLKRILKPRRFVVFEGSGHDIPEEQTDRFNQLLLEHLTFSSKPISHSPILPLAGEAKL</sequence>
<dbReference type="OrthoDB" id="19657at2759"/>
<gene>
    <name evidence="2" type="ORF">BCR42DRAFT_402427</name>
</gene>
<dbReference type="SUPFAM" id="SSF53474">
    <property type="entry name" value="alpha/beta-Hydrolases"/>
    <property type="match status" value="1"/>
</dbReference>
<dbReference type="InterPro" id="IPR029058">
    <property type="entry name" value="AB_hydrolase_fold"/>
</dbReference>
<name>A0A1X2IXX2_9FUNG</name>
<dbReference type="Gene3D" id="3.40.50.1820">
    <property type="entry name" value="alpha/beta hydrolase"/>
    <property type="match status" value="1"/>
</dbReference>
<evidence type="ECO:0000313" key="3">
    <source>
        <dbReference type="Proteomes" id="UP000193560"/>
    </source>
</evidence>
<dbReference type="PRINTS" id="PR00111">
    <property type="entry name" value="ABHYDROLASE"/>
</dbReference>
<proteinExistence type="predicted"/>
<comment type="caution">
    <text evidence="2">The sequence shown here is derived from an EMBL/GenBank/DDBJ whole genome shotgun (WGS) entry which is preliminary data.</text>
</comment>
<keyword evidence="2" id="KW-0378">Hydrolase</keyword>
<dbReference type="STRING" id="90262.A0A1X2IXX2"/>
<dbReference type="PANTHER" id="PTHR43433">
    <property type="entry name" value="HYDROLASE, ALPHA/BETA FOLD FAMILY PROTEIN"/>
    <property type="match status" value="1"/>
</dbReference>
<keyword evidence="3" id="KW-1185">Reference proteome</keyword>
<dbReference type="EMBL" id="MCGE01000002">
    <property type="protein sequence ID" value="ORZ24196.1"/>
    <property type="molecule type" value="Genomic_DNA"/>
</dbReference>
<dbReference type="AlphaFoldDB" id="A0A1X2IXX2"/>
<dbReference type="Proteomes" id="UP000193560">
    <property type="component" value="Unassembled WGS sequence"/>
</dbReference>
<evidence type="ECO:0000313" key="2">
    <source>
        <dbReference type="EMBL" id="ORZ24196.1"/>
    </source>
</evidence>
<evidence type="ECO:0000259" key="1">
    <source>
        <dbReference type="Pfam" id="PF00561"/>
    </source>
</evidence>
<reference evidence="2 3" key="1">
    <citation type="submission" date="2016-07" db="EMBL/GenBank/DDBJ databases">
        <title>Pervasive Adenine N6-methylation of Active Genes in Fungi.</title>
        <authorList>
            <consortium name="DOE Joint Genome Institute"/>
            <person name="Mondo S.J."/>
            <person name="Dannebaum R.O."/>
            <person name="Kuo R.C."/>
            <person name="Labutti K."/>
            <person name="Haridas S."/>
            <person name="Kuo A."/>
            <person name="Salamov A."/>
            <person name="Ahrendt S.R."/>
            <person name="Lipzen A."/>
            <person name="Sullivan W."/>
            <person name="Andreopoulos W.B."/>
            <person name="Clum A."/>
            <person name="Lindquist E."/>
            <person name="Daum C."/>
            <person name="Ramamoorthy G.K."/>
            <person name="Gryganskyi A."/>
            <person name="Culley D."/>
            <person name="Magnuson J.K."/>
            <person name="James T.Y."/>
            <person name="O'Malley M.A."/>
            <person name="Stajich J.E."/>
            <person name="Spatafora J.W."/>
            <person name="Visel A."/>
            <person name="Grigoriev I.V."/>
        </authorList>
    </citation>
    <scope>NUCLEOTIDE SEQUENCE [LARGE SCALE GENOMIC DNA]</scope>
    <source>
        <strain evidence="2 3">NRRL 1336</strain>
    </source>
</reference>
<protein>
    <submittedName>
        <fullName evidence="2">Alpha/Beta hydrolase protein</fullName>
    </submittedName>
</protein>
<dbReference type="InterPro" id="IPR000073">
    <property type="entry name" value="AB_hydrolase_1"/>
</dbReference>
<organism evidence="2 3">
    <name type="scientific">Absidia repens</name>
    <dbReference type="NCBI Taxonomy" id="90262"/>
    <lineage>
        <taxon>Eukaryota</taxon>
        <taxon>Fungi</taxon>
        <taxon>Fungi incertae sedis</taxon>
        <taxon>Mucoromycota</taxon>
        <taxon>Mucoromycotina</taxon>
        <taxon>Mucoromycetes</taxon>
        <taxon>Mucorales</taxon>
        <taxon>Cunninghamellaceae</taxon>
        <taxon>Absidia</taxon>
    </lineage>
</organism>
<dbReference type="Pfam" id="PF00561">
    <property type="entry name" value="Abhydrolase_1"/>
    <property type="match status" value="1"/>
</dbReference>
<accession>A0A1X2IXX2</accession>
<dbReference type="InterPro" id="IPR050471">
    <property type="entry name" value="AB_hydrolase"/>
</dbReference>